<dbReference type="InterPro" id="IPR011989">
    <property type="entry name" value="ARM-like"/>
</dbReference>
<dbReference type="PANTHER" id="PTHR22895:SF0">
    <property type="entry name" value="ARMADILLO REPEAT-CONTAINING PROTEIN 6"/>
    <property type="match status" value="1"/>
</dbReference>
<sequence length="478" mass="50366">MEDFGMSREDAVKDAMEQFEMQGCDLSNIVTSTAAAGGEDHPIVAASKRFVNAAKDANRDSVVAEAAALREGVPADPEGKAMAGNAGVIGAGAEALGRMEGDGEACAAVLGLLALLVTDNEMNRDRLKEPLAHPGIASVAKCLAAHPEDAAVQEAGFRLAKTAATKSESIKASFMEYDGITPIKSALERHVDNGEVVKNVGATMRTVTNADDWSTKVSKVFDTSKDMAKAGVLPLVYAAMRRHEGDPEVLQELCGGLRGCAVQDDIVRGVLADGGLACALAALRRHMGHPMLASRCMLLFSNLAENDDAKKELCQGDALGLMLETMRMHERNARVMRAGFAALASMALRMPDNVEVMVEAGAGRAVLGGMRAHAGQPELCRQGMICIRNMVVRCPHHRDAFLADGAEELVVAARDTHVKCADAAFDCLRDLGCEYGGLGDLAGKGKHSAYVACDESLVGSKAGQSNAGSAMVTWEEEP</sequence>
<accession>A0A7S0VR73</accession>
<dbReference type="SUPFAM" id="SSF48371">
    <property type="entry name" value="ARM repeat"/>
    <property type="match status" value="1"/>
</dbReference>
<organism evidence="2">
    <name type="scientific">Hemiselmis tepida</name>
    <dbReference type="NCBI Taxonomy" id="464990"/>
    <lineage>
        <taxon>Eukaryota</taxon>
        <taxon>Cryptophyceae</taxon>
        <taxon>Cryptomonadales</taxon>
        <taxon>Hemiselmidaceae</taxon>
        <taxon>Hemiselmis</taxon>
    </lineage>
</organism>
<gene>
    <name evidence="2" type="ORF">HTEP1355_LOCUS7166</name>
</gene>
<dbReference type="AlphaFoldDB" id="A0A7S0VR73"/>
<dbReference type="PANTHER" id="PTHR22895">
    <property type="entry name" value="ARMADILLO REPEAT-CONTAINING PROTEIN 6"/>
    <property type="match status" value="1"/>
</dbReference>
<evidence type="ECO:0000313" key="2">
    <source>
        <dbReference type="EMBL" id="CAD8792697.1"/>
    </source>
</evidence>
<dbReference type="EMBL" id="HBFN01012494">
    <property type="protein sequence ID" value="CAD8792697.1"/>
    <property type="molecule type" value="Transcribed_RNA"/>
</dbReference>
<proteinExistence type="predicted"/>
<evidence type="ECO:0000256" key="1">
    <source>
        <dbReference type="ARBA" id="ARBA00022737"/>
    </source>
</evidence>
<keyword evidence="1" id="KW-0677">Repeat</keyword>
<protein>
    <submittedName>
        <fullName evidence="2">Uncharacterized protein</fullName>
    </submittedName>
</protein>
<reference evidence="2" key="1">
    <citation type="submission" date="2021-01" db="EMBL/GenBank/DDBJ databases">
        <authorList>
            <person name="Corre E."/>
            <person name="Pelletier E."/>
            <person name="Niang G."/>
            <person name="Scheremetjew M."/>
            <person name="Finn R."/>
            <person name="Kale V."/>
            <person name="Holt S."/>
            <person name="Cochrane G."/>
            <person name="Meng A."/>
            <person name="Brown T."/>
            <person name="Cohen L."/>
        </authorList>
    </citation>
    <scope>NUCLEOTIDE SEQUENCE</scope>
    <source>
        <strain evidence="2">CCMP443</strain>
    </source>
</reference>
<name>A0A7S0VR73_9CRYP</name>
<dbReference type="Gene3D" id="1.25.10.10">
    <property type="entry name" value="Leucine-rich Repeat Variant"/>
    <property type="match status" value="2"/>
</dbReference>
<dbReference type="InterPro" id="IPR016024">
    <property type="entry name" value="ARM-type_fold"/>
</dbReference>